<evidence type="ECO:0000259" key="1">
    <source>
        <dbReference type="Pfam" id="PF13240"/>
    </source>
</evidence>
<feature type="domain" description="Zinc-ribbon" evidence="1">
    <location>
        <begin position="4"/>
        <end position="25"/>
    </location>
</feature>
<dbReference type="InterPro" id="IPR026870">
    <property type="entry name" value="Zinc_ribbon_dom"/>
</dbReference>
<evidence type="ECO:0000313" key="2">
    <source>
        <dbReference type="EMBL" id="PIU46582.1"/>
    </source>
</evidence>
<dbReference type="Proteomes" id="UP000228777">
    <property type="component" value="Unassembled WGS sequence"/>
</dbReference>
<dbReference type="InterPro" id="IPR011332">
    <property type="entry name" value="Ribosomal_zn-bd"/>
</dbReference>
<dbReference type="EMBL" id="PEWP01000043">
    <property type="protein sequence ID" value="PIU46582.1"/>
    <property type="molecule type" value="Genomic_DNA"/>
</dbReference>
<dbReference type="GO" id="GO:0006412">
    <property type="term" value="P:translation"/>
    <property type="evidence" value="ECO:0007669"/>
    <property type="project" value="InterPro"/>
</dbReference>
<comment type="caution">
    <text evidence="2">The sequence shown here is derived from an EMBL/GenBank/DDBJ whole genome shotgun (WGS) entry which is preliminary data.</text>
</comment>
<dbReference type="InterPro" id="IPR038587">
    <property type="entry name" value="Ribosomal_eL40_sf"/>
</dbReference>
<protein>
    <recommendedName>
        <fullName evidence="1">Zinc-ribbon domain-containing protein</fullName>
    </recommendedName>
</protein>
<sequence>MIICQKCGAKNPVGTRFCGECGNKLF</sequence>
<dbReference type="AlphaFoldDB" id="A0A2M6Z2K2"/>
<dbReference type="Gene3D" id="4.10.1060.50">
    <property type="match status" value="1"/>
</dbReference>
<dbReference type="SUPFAM" id="SSF57829">
    <property type="entry name" value="Zn-binding ribosomal proteins"/>
    <property type="match status" value="1"/>
</dbReference>
<dbReference type="Pfam" id="PF13240">
    <property type="entry name" value="Zn_Ribbon_1"/>
    <property type="match status" value="1"/>
</dbReference>
<evidence type="ECO:0000313" key="3">
    <source>
        <dbReference type="Proteomes" id="UP000228777"/>
    </source>
</evidence>
<organism evidence="2 3">
    <name type="scientific">bacterium (Candidatus Gribaldobacteria) CG07_land_8_20_14_0_80_33_18</name>
    <dbReference type="NCBI Taxonomy" id="2014272"/>
    <lineage>
        <taxon>Bacteria</taxon>
        <taxon>Candidatus Gribaldobacteria</taxon>
    </lineage>
</organism>
<reference evidence="3" key="1">
    <citation type="submission" date="2017-09" db="EMBL/GenBank/DDBJ databases">
        <title>Depth-based differentiation of microbial function through sediment-hosted aquifers and enrichment of novel symbionts in the deep terrestrial subsurface.</title>
        <authorList>
            <person name="Probst A.J."/>
            <person name="Ladd B."/>
            <person name="Jarett J.K."/>
            <person name="Geller-Mcgrath D.E."/>
            <person name="Sieber C.M.K."/>
            <person name="Emerson J.B."/>
            <person name="Anantharaman K."/>
            <person name="Thomas B.C."/>
            <person name="Malmstrom R."/>
            <person name="Stieglmeier M."/>
            <person name="Klingl A."/>
            <person name="Woyke T."/>
            <person name="Ryan C.M."/>
            <person name="Banfield J.F."/>
        </authorList>
    </citation>
    <scope>NUCLEOTIDE SEQUENCE [LARGE SCALE GENOMIC DNA]</scope>
</reference>
<name>A0A2M6Z2K2_9BACT</name>
<proteinExistence type="predicted"/>
<gene>
    <name evidence="2" type="ORF">COS93_02185</name>
</gene>
<accession>A0A2M6Z2K2</accession>